<feature type="transmembrane region" description="Helical" evidence="1">
    <location>
        <begin position="236"/>
        <end position="258"/>
    </location>
</feature>
<proteinExistence type="predicted"/>
<feature type="non-terminal residue" evidence="2">
    <location>
        <position position="333"/>
    </location>
</feature>
<gene>
    <name evidence="2" type="ORF">METZ01_LOCUS336692</name>
</gene>
<feature type="transmembrane region" description="Helical" evidence="1">
    <location>
        <begin position="22"/>
        <end position="43"/>
    </location>
</feature>
<keyword evidence="1" id="KW-1133">Transmembrane helix</keyword>
<protein>
    <submittedName>
        <fullName evidence="2">Uncharacterized protein</fullName>
    </submittedName>
</protein>
<feature type="transmembrane region" description="Helical" evidence="1">
    <location>
        <begin position="205"/>
        <end position="224"/>
    </location>
</feature>
<dbReference type="InterPro" id="IPR018746">
    <property type="entry name" value="DUF2298"/>
</dbReference>
<dbReference type="PANTHER" id="PTHR10790:SF51">
    <property type="entry name" value="TETRATRICOPEPTIDE REPEAT PROTEIN"/>
    <property type="match status" value="1"/>
</dbReference>
<reference evidence="2" key="1">
    <citation type="submission" date="2018-05" db="EMBL/GenBank/DDBJ databases">
        <authorList>
            <person name="Lanie J.A."/>
            <person name="Ng W.-L."/>
            <person name="Kazmierczak K.M."/>
            <person name="Andrzejewski T.M."/>
            <person name="Davidsen T.M."/>
            <person name="Wayne K.J."/>
            <person name="Tettelin H."/>
            <person name="Glass J.I."/>
            <person name="Rusch D."/>
            <person name="Podicherti R."/>
            <person name="Tsui H.-C.T."/>
            <person name="Winkler M.E."/>
        </authorList>
    </citation>
    <scope>NUCLEOTIDE SEQUENCE</scope>
</reference>
<feature type="transmembrane region" description="Helical" evidence="1">
    <location>
        <begin position="142"/>
        <end position="160"/>
    </location>
</feature>
<feature type="transmembrane region" description="Helical" evidence="1">
    <location>
        <begin position="167"/>
        <end position="185"/>
    </location>
</feature>
<keyword evidence="1" id="KW-0472">Membrane</keyword>
<dbReference type="AlphaFoldDB" id="A0A382QFW0"/>
<dbReference type="PANTHER" id="PTHR10790">
    <property type="entry name" value="TPR-DOMAIN CONTAINING PROTEIN"/>
    <property type="match status" value="1"/>
</dbReference>
<accession>A0A382QFW0</accession>
<evidence type="ECO:0000313" key="2">
    <source>
        <dbReference type="EMBL" id="SVC83838.1"/>
    </source>
</evidence>
<organism evidence="2">
    <name type="scientific">marine metagenome</name>
    <dbReference type="NCBI Taxonomy" id="408172"/>
    <lineage>
        <taxon>unclassified sequences</taxon>
        <taxon>metagenomes</taxon>
        <taxon>ecological metagenomes</taxon>
    </lineage>
</organism>
<sequence length="333" mass="37323">MLTAAMLGAAVHFSPGPAPRKLVLLAGLGVGIVVLSVVAFYPFHQSYETFQAGLEATKWRTPLHRYLGIHGLFLFVALTYLLYQTRRTLALVGQDLAGQFRRSNSEERSPNISRSRFSWPRTACGIGMLFAVYLAAADYWTAGLLVVVLLLTGVAARDVLFSRDIRNPYAILPLLFLGMGIAISIGVDLLRLEGDIGRMNTQFKYYLEVWVLFSLASAYMLWYLSSQGLSRVRPNWGRRVWMGLLILLVGSSLVYSVMGTQVRVADRFNDGPLTLDGTAYMQQAVHRELDEPVNLKWDLEAIQWLQDNVVGSPVVLEAHNDQYRWSARIATYT</sequence>
<dbReference type="EMBL" id="UINC01113904">
    <property type="protein sequence ID" value="SVC83838.1"/>
    <property type="molecule type" value="Genomic_DNA"/>
</dbReference>
<evidence type="ECO:0000256" key="1">
    <source>
        <dbReference type="SAM" id="Phobius"/>
    </source>
</evidence>
<dbReference type="Pfam" id="PF10060">
    <property type="entry name" value="DUF2298"/>
    <property type="match status" value="1"/>
</dbReference>
<name>A0A382QFW0_9ZZZZ</name>
<feature type="transmembrane region" description="Helical" evidence="1">
    <location>
        <begin position="63"/>
        <end position="83"/>
    </location>
</feature>
<keyword evidence="1" id="KW-0812">Transmembrane</keyword>